<feature type="region of interest" description="Disordered" evidence="1">
    <location>
        <begin position="1092"/>
        <end position="1117"/>
    </location>
</feature>
<dbReference type="PANTHER" id="PTHR11102">
    <property type="entry name" value="SEL-1-LIKE PROTEIN"/>
    <property type="match status" value="1"/>
</dbReference>
<gene>
    <name evidence="2" type="ORF">F7D14_10575</name>
</gene>
<evidence type="ECO:0000313" key="3">
    <source>
        <dbReference type="Proteomes" id="UP000422569"/>
    </source>
</evidence>
<dbReference type="SMART" id="SM00671">
    <property type="entry name" value="SEL1"/>
    <property type="match status" value="4"/>
</dbReference>
<feature type="compositionally biased region" description="Basic residues" evidence="1">
    <location>
        <begin position="1"/>
        <end position="10"/>
    </location>
</feature>
<dbReference type="Pfam" id="PF08238">
    <property type="entry name" value="Sel1"/>
    <property type="match status" value="4"/>
</dbReference>
<dbReference type="Proteomes" id="UP000422569">
    <property type="component" value="Chromosome"/>
</dbReference>
<feature type="compositionally biased region" description="Basic and acidic residues" evidence="1">
    <location>
        <begin position="72"/>
        <end position="105"/>
    </location>
</feature>
<dbReference type="PANTHER" id="PTHR11102:SF160">
    <property type="entry name" value="ERAD-ASSOCIATED E3 UBIQUITIN-PROTEIN LIGASE COMPONENT HRD3"/>
    <property type="match status" value="1"/>
</dbReference>
<name>A0A6B8M8B2_9HYPH</name>
<evidence type="ECO:0000313" key="2">
    <source>
        <dbReference type="EMBL" id="QGM97869.1"/>
    </source>
</evidence>
<sequence length="1523" mass="164225">MSKALSRKSRGHDYDMRESARSEARRSGKSLGDWLDDAIREDDDRVEEEFEHEDGDRLEAVARRLARPSGAGDERRREREDYRQPRRWRDDAADEMRAARRRGGDDDIFSDDEDERGHAPREGRDWSHSRRRSREEPRLDAKAIVADAAAIVERRVAESERHTARAFANLADLIKRGQRRSDGDVVKRAVAAFAQRAQESERHTARALDNLAGMLEDGRRNGETAEEGLAFLAERLGRIESRLAEQPAAGASVRPIRSALARLESRLDRLSSGERAGEFEQALSSLDQRLADISRRLDEDARAPQSPPAASQPGPAPEAKLAGASPAALDQAQRRAEPLTRRPLVDAIAEITQRQRALDEAAPPAAPEPDIWEGEPPAKRFAQMHASLDSLSHQLETVRQDAGERADQQMVVMRQIEGLRREVEDMSRAIGDLAPRASVAAIETALRDLAHRVDVQRHRGVADDLLAPAERIAGELRAVIKELDPSPIVRNLHADVQTIGRRLDAMQQPNAADVAAIRQLSAQTREIRDQLSALAARPLPIEKIETRLFDLTQRVDALAHAGAGAAKAAAALDMGELVRSIRSIVSAETTAGFDTFNRRLEQLATKLDEAVLNAGGKRFDELGERIDELGRTLSRRIDDSVAQKPVDTESLEALIANLAVKIDSALDGRPHAPGFEEIGRKIERLETRIGDPVASDSIARIEAMLQQPVADRQFAELAQRIDFVRETLAQRLDQGAAAAPAADVRYIEEIVRGLDHKIESAIAANARTPDLGAIQHQLEALFHKVDRLEDASANNRFGAMLAEPQSNAQLEEIATHLERMQSALSQRAEEGYRVEARQNDLAALVEQLAGRLNQALDPRADSEALRALEAQIGALSQRLDSNDHSGSALASVEARIGALVAQMEETKAATTLAAEEAVRRATQDLLRQANPAPGALREALERELIDIRKIQDESGQRTHETLLAVHETLERVVDRLAIFEDELSDIRNVPPAPGAALRLDAVEPGAPARRREEAPSPQAGRAPEPTVEPRRAPRVGSDEDDLVDFLVPPGAPRPPRREPDFSPIAEDRAARPEAGQTDFIAAARRAAQQAAVDADAAEKAQQARRAAGRPASSAPAGKAAGLAATLEDRKRPLLLGLAGVVLLAGAFGMTRMALQGRGDADHQDHQVTEAAPAETDSAPAASSAAESPEAAPKESPARAAAPAATPAPAPAASASGRSVPPVTSAPAEAVRVVRPPALSPETPRNMPTMGPGGTVPPRMIAPHTENTPVDSTPVGSIGGLNPLTAPDATNVIKSLAQQGDASAQYELAVRYADGRGVSRDAKTAAQWFEKAAEQGLAPAQYRLGSLYEKGIGVERDYGRARKYYQSAAEAGNARAMHNLAVLLAEGGAGGKPDYAAAAQWFVRAADLGVRDSQFNLAILYARGLGVSQSLTQSYLWFAAAADQGDADAAKKRDEVAARLDSKDLSTAKSLAAGFKAKEPRREANDVLPPKGGWENVKDPPASAAKPAATPSAKSLQRPKISAI</sequence>
<keyword evidence="3" id="KW-1185">Reference proteome</keyword>
<accession>A0A6B8M8B2</accession>
<feature type="region of interest" description="Disordered" evidence="1">
    <location>
        <begin position="1472"/>
        <end position="1523"/>
    </location>
</feature>
<feature type="compositionally biased region" description="Basic and acidic residues" evidence="1">
    <location>
        <begin position="332"/>
        <end position="344"/>
    </location>
</feature>
<dbReference type="Gene3D" id="1.25.40.10">
    <property type="entry name" value="Tetratricopeptide repeat domain"/>
    <property type="match status" value="1"/>
</dbReference>
<feature type="compositionally biased region" description="Low complexity" evidence="1">
    <location>
        <begin position="1168"/>
        <end position="1190"/>
    </location>
</feature>
<reference evidence="2 3" key="1">
    <citation type="submission" date="2019-09" db="EMBL/GenBank/DDBJ databases">
        <title>Isolation and complete genome sequencing of Methylocystis species.</title>
        <authorList>
            <person name="Rumah B.L."/>
            <person name="Stead C.E."/>
            <person name="Stevens B.C."/>
            <person name="Minton N.P."/>
            <person name="Grosse-Honebrink A."/>
            <person name="Zhang Y."/>
        </authorList>
    </citation>
    <scope>NUCLEOTIDE SEQUENCE [LARGE SCALE GENOMIC DNA]</scope>
    <source>
        <strain evidence="2 3">BRCS2</strain>
    </source>
</reference>
<feature type="compositionally biased region" description="Basic and acidic residues" evidence="1">
    <location>
        <begin position="1475"/>
        <end position="1484"/>
    </location>
</feature>
<feature type="region of interest" description="Disordered" evidence="1">
    <location>
        <begin position="1157"/>
        <end position="1232"/>
    </location>
</feature>
<feature type="compositionally biased region" description="Acidic residues" evidence="1">
    <location>
        <begin position="34"/>
        <end position="53"/>
    </location>
</feature>
<dbReference type="InterPro" id="IPR050767">
    <property type="entry name" value="Sel1_AlgK"/>
</dbReference>
<protein>
    <submittedName>
        <fullName evidence="2">Peptidoglycan-binding protein</fullName>
    </submittedName>
</protein>
<feature type="region of interest" description="Disordered" evidence="1">
    <location>
        <begin position="1"/>
        <end position="140"/>
    </location>
</feature>
<organism evidence="2 3">
    <name type="scientific">Methylocystis parvus</name>
    <dbReference type="NCBI Taxonomy" id="134"/>
    <lineage>
        <taxon>Bacteria</taxon>
        <taxon>Pseudomonadati</taxon>
        <taxon>Pseudomonadota</taxon>
        <taxon>Alphaproteobacteria</taxon>
        <taxon>Hyphomicrobiales</taxon>
        <taxon>Methylocystaceae</taxon>
        <taxon>Methylocystis</taxon>
    </lineage>
</organism>
<feature type="compositionally biased region" description="Basic and acidic residues" evidence="1">
    <location>
        <begin position="1158"/>
        <end position="1167"/>
    </location>
</feature>
<dbReference type="EMBL" id="CP044331">
    <property type="protein sequence ID" value="QGM97869.1"/>
    <property type="molecule type" value="Genomic_DNA"/>
</dbReference>
<dbReference type="InterPro" id="IPR011990">
    <property type="entry name" value="TPR-like_helical_dom_sf"/>
</dbReference>
<feature type="compositionally biased region" description="Basic and acidic residues" evidence="1">
    <location>
        <begin position="1055"/>
        <end position="1071"/>
    </location>
</feature>
<dbReference type="InterPro" id="IPR006597">
    <property type="entry name" value="Sel1-like"/>
</dbReference>
<proteinExistence type="predicted"/>
<feature type="compositionally biased region" description="Low complexity" evidence="1">
    <location>
        <begin position="308"/>
        <end position="319"/>
    </location>
</feature>
<dbReference type="SUPFAM" id="SSF81901">
    <property type="entry name" value="HCP-like"/>
    <property type="match status" value="1"/>
</dbReference>
<feature type="compositionally biased region" description="Low complexity" evidence="1">
    <location>
        <begin position="1197"/>
        <end position="1215"/>
    </location>
</feature>
<feature type="compositionally biased region" description="Basic and acidic residues" evidence="1">
    <location>
        <begin position="11"/>
        <end position="26"/>
    </location>
</feature>
<feature type="region of interest" description="Disordered" evidence="1">
    <location>
        <begin position="1005"/>
        <end position="1073"/>
    </location>
</feature>
<feature type="compositionally biased region" description="Low complexity" evidence="1">
    <location>
        <begin position="1498"/>
        <end position="1514"/>
    </location>
</feature>
<dbReference type="RefSeq" id="WP_020372392.1">
    <property type="nucleotide sequence ID" value="NZ_CP044331.1"/>
</dbReference>
<dbReference type="KEGG" id="mpar:F7D14_10575"/>
<evidence type="ECO:0000256" key="1">
    <source>
        <dbReference type="SAM" id="MobiDB-lite"/>
    </source>
</evidence>
<feature type="region of interest" description="Disordered" evidence="1">
    <location>
        <begin position="298"/>
        <end position="344"/>
    </location>
</feature>
<feature type="compositionally biased region" description="Basic and acidic residues" evidence="1">
    <location>
        <begin position="115"/>
        <end position="140"/>
    </location>
</feature>